<dbReference type="EMBL" id="BBMS01000034">
    <property type="protein sequence ID" value="GAL27856.1"/>
    <property type="molecule type" value="Genomic_DNA"/>
</dbReference>
<proteinExistence type="predicted"/>
<accession>A0ABQ0JGG7</accession>
<reference evidence="2" key="1">
    <citation type="submission" date="2014-09" db="EMBL/GenBank/DDBJ databases">
        <title>Vibrio variabilis JCM 19239. (C206) whole genome shotgun sequence.</title>
        <authorList>
            <person name="Sawabe T."/>
            <person name="Meirelles P."/>
            <person name="Nakanishi M."/>
            <person name="Sayaka M."/>
            <person name="Hattori M."/>
            <person name="Ohkuma M."/>
        </authorList>
    </citation>
    <scope>NUCLEOTIDE SEQUENCE [LARGE SCALE GENOMIC DNA]</scope>
    <source>
        <strain evidence="2">JCM 19239</strain>
    </source>
</reference>
<gene>
    <name evidence="1" type="ORF">JCM19239_4821</name>
</gene>
<comment type="caution">
    <text evidence="1">The sequence shown here is derived from an EMBL/GenBank/DDBJ whole genome shotgun (WGS) entry which is preliminary data.</text>
</comment>
<organism evidence="1 2">
    <name type="scientific">Vibrio variabilis</name>
    <dbReference type="NCBI Taxonomy" id="990271"/>
    <lineage>
        <taxon>Bacteria</taxon>
        <taxon>Pseudomonadati</taxon>
        <taxon>Pseudomonadota</taxon>
        <taxon>Gammaproteobacteria</taxon>
        <taxon>Vibrionales</taxon>
        <taxon>Vibrionaceae</taxon>
        <taxon>Vibrio</taxon>
    </lineage>
</organism>
<evidence type="ECO:0000313" key="2">
    <source>
        <dbReference type="Proteomes" id="UP000029223"/>
    </source>
</evidence>
<keyword evidence="2" id="KW-1185">Reference proteome</keyword>
<evidence type="ECO:0000313" key="1">
    <source>
        <dbReference type="EMBL" id="GAL27856.1"/>
    </source>
</evidence>
<sequence length="51" mass="5573">MVWVICKGRRKTVKLLRKAVIAFNSKPIGGTIIGGNVCKVDETALTTSELR</sequence>
<dbReference type="Proteomes" id="UP000029223">
    <property type="component" value="Unassembled WGS sequence"/>
</dbReference>
<protein>
    <submittedName>
        <fullName evidence="1">Uncharacterized protein</fullName>
    </submittedName>
</protein>
<name>A0ABQ0JGG7_9VIBR</name>